<accession>A0ACC1I316</accession>
<comment type="caution">
    <text evidence="1">The sequence shown here is derived from an EMBL/GenBank/DDBJ whole genome shotgun (WGS) entry which is preliminary data.</text>
</comment>
<sequence length="508" mass="56486">RHGRRARVLAVLSELRLLIQTQTEAEGDRSGRVFRYLDELNRLYVDVLQADARPLQLRAGTSVTLQQYRAGGEDGDCVTLAVGSSTRPQVAVRMTEYDRGRAGAPALLCSLYAKQELRQQRRAGTNSSIDAVDPVKPSWIDYLVSDLAPAEARALFTLISRSKVPDNTSQLLRAAAEEALVFALNRHGAALEPLQSMRVCTYFLRRQCGHAQVRQLQRVWELAGDSIEAQQAAGSNSLGDLRFKRWNNVASQLLVFLSGPGNDVPGAWRLLAHWHTVWTRVMRRLCPVARRPDEAPDGLRFPYWRAKRPGIIRLHDLTLSSPAVTRLLAVLVRDNHMACALELLGIATSEAGVRLCAAPFNVLLRGISDRDALQPDAQRMPAYALPSLASQLPLLANSRALTAYALSSDPAADRPTAQMLLLLRAMMRWRLDPDACTLGIIVRLCCRAGDLRALCAALRLFAATWRVRPSEHCWRIIDEAGMYDDARSYFENKVEPLLLSVKSSAVHY</sequence>
<dbReference type="Proteomes" id="UP001150581">
    <property type="component" value="Unassembled WGS sequence"/>
</dbReference>
<proteinExistence type="predicted"/>
<evidence type="ECO:0000313" key="1">
    <source>
        <dbReference type="EMBL" id="KAJ1885047.1"/>
    </source>
</evidence>
<reference evidence="1" key="1">
    <citation type="submission" date="2022-07" db="EMBL/GenBank/DDBJ databases">
        <title>Phylogenomic reconstructions and comparative analyses of Kickxellomycotina fungi.</title>
        <authorList>
            <person name="Reynolds N.K."/>
            <person name="Stajich J.E."/>
            <person name="Barry K."/>
            <person name="Grigoriev I.V."/>
            <person name="Crous P."/>
            <person name="Smith M.E."/>
        </authorList>
    </citation>
    <scope>NUCLEOTIDE SEQUENCE</scope>
    <source>
        <strain evidence="1">Benny 63K</strain>
    </source>
</reference>
<protein>
    <submittedName>
        <fullName evidence="1">Uncharacterized protein</fullName>
    </submittedName>
</protein>
<name>A0ACC1I316_9FUNG</name>
<organism evidence="1 2">
    <name type="scientific">Kickxella alabastrina</name>
    <dbReference type="NCBI Taxonomy" id="61397"/>
    <lineage>
        <taxon>Eukaryota</taxon>
        <taxon>Fungi</taxon>
        <taxon>Fungi incertae sedis</taxon>
        <taxon>Zoopagomycota</taxon>
        <taxon>Kickxellomycotina</taxon>
        <taxon>Kickxellomycetes</taxon>
        <taxon>Kickxellales</taxon>
        <taxon>Kickxellaceae</taxon>
        <taxon>Kickxella</taxon>
    </lineage>
</organism>
<gene>
    <name evidence="1" type="ORF">LPJ66_010316</name>
</gene>
<dbReference type="EMBL" id="JANBPG010002654">
    <property type="protein sequence ID" value="KAJ1885047.1"/>
    <property type="molecule type" value="Genomic_DNA"/>
</dbReference>
<feature type="non-terminal residue" evidence="1">
    <location>
        <position position="1"/>
    </location>
</feature>
<evidence type="ECO:0000313" key="2">
    <source>
        <dbReference type="Proteomes" id="UP001150581"/>
    </source>
</evidence>
<keyword evidence="2" id="KW-1185">Reference proteome</keyword>